<gene>
    <name evidence="3" type="ORF">HNR44_000618</name>
</gene>
<dbReference type="Pfam" id="PF07331">
    <property type="entry name" value="TctB"/>
    <property type="match status" value="1"/>
</dbReference>
<dbReference type="AlphaFoldDB" id="A0A841PIW0"/>
<keyword evidence="1" id="KW-0812">Transmembrane</keyword>
<keyword evidence="1" id="KW-1133">Transmembrane helix</keyword>
<keyword evidence="1" id="KW-0472">Membrane</keyword>
<dbReference type="Proteomes" id="UP000568839">
    <property type="component" value="Unassembled WGS sequence"/>
</dbReference>
<feature type="transmembrane region" description="Helical" evidence="1">
    <location>
        <begin position="12"/>
        <end position="30"/>
    </location>
</feature>
<comment type="caution">
    <text evidence="3">The sequence shown here is derived from an EMBL/GenBank/DDBJ whole genome shotgun (WGS) entry which is preliminary data.</text>
</comment>
<dbReference type="RefSeq" id="WP_184402631.1">
    <property type="nucleotide sequence ID" value="NZ_JACHHJ010000001.1"/>
</dbReference>
<sequence length="165" mass="18434">MIEKYGDLYASVFFLIFAIFMYIATLNFQQSDLVVLTIGSEFVPQLAAGGIFIFAFLLLIKGIKTAKAMNKDEAADVQTSKPFHKTKVFTVGATILLIVLYVTLITQIGFLITTVVYLVLQMYVLAEPIKRNLFLFVSIAIITSGSVYFVFREFFNLFLPSGILG</sequence>
<feature type="transmembrane region" description="Helical" evidence="1">
    <location>
        <begin position="88"/>
        <end position="120"/>
    </location>
</feature>
<accession>A0A841PIW0</accession>
<reference evidence="3 4" key="1">
    <citation type="submission" date="2020-08" db="EMBL/GenBank/DDBJ databases">
        <title>Genomic Encyclopedia of Type Strains, Phase IV (KMG-IV): sequencing the most valuable type-strain genomes for metagenomic binning, comparative biology and taxonomic classification.</title>
        <authorList>
            <person name="Goeker M."/>
        </authorList>
    </citation>
    <scope>NUCLEOTIDE SEQUENCE [LARGE SCALE GENOMIC DNA]</scope>
    <source>
        <strain evidence="3 4">DSM 21769</strain>
    </source>
</reference>
<evidence type="ECO:0000256" key="1">
    <source>
        <dbReference type="SAM" id="Phobius"/>
    </source>
</evidence>
<keyword evidence="4" id="KW-1185">Reference proteome</keyword>
<proteinExistence type="predicted"/>
<feature type="transmembrane region" description="Helical" evidence="1">
    <location>
        <begin position="42"/>
        <end position="60"/>
    </location>
</feature>
<evidence type="ECO:0000313" key="3">
    <source>
        <dbReference type="EMBL" id="MBB6448669.1"/>
    </source>
</evidence>
<evidence type="ECO:0000259" key="2">
    <source>
        <dbReference type="Pfam" id="PF07331"/>
    </source>
</evidence>
<evidence type="ECO:0000313" key="4">
    <source>
        <dbReference type="Proteomes" id="UP000568839"/>
    </source>
</evidence>
<name>A0A841PIW0_9BACL</name>
<dbReference type="EMBL" id="JACHHJ010000001">
    <property type="protein sequence ID" value="MBB6448669.1"/>
    <property type="molecule type" value="Genomic_DNA"/>
</dbReference>
<feature type="transmembrane region" description="Helical" evidence="1">
    <location>
        <begin position="132"/>
        <end position="151"/>
    </location>
</feature>
<protein>
    <recommendedName>
        <fullName evidence="2">DUF1468 domain-containing protein</fullName>
    </recommendedName>
</protein>
<organism evidence="3 4">
    <name type="scientific">Geomicrobium halophilum</name>
    <dbReference type="NCBI Taxonomy" id="549000"/>
    <lineage>
        <taxon>Bacteria</taxon>
        <taxon>Bacillati</taxon>
        <taxon>Bacillota</taxon>
        <taxon>Bacilli</taxon>
        <taxon>Bacillales</taxon>
        <taxon>Geomicrobium</taxon>
    </lineage>
</organism>
<dbReference type="InterPro" id="IPR009936">
    <property type="entry name" value="DUF1468"/>
</dbReference>
<feature type="domain" description="DUF1468" evidence="2">
    <location>
        <begin position="10"/>
        <end position="160"/>
    </location>
</feature>